<keyword evidence="2" id="KW-0675">Receptor</keyword>
<dbReference type="Gene3D" id="2.60.120.10">
    <property type="entry name" value="Jelly Rolls"/>
    <property type="match status" value="1"/>
</dbReference>
<dbReference type="InterPro" id="IPR050397">
    <property type="entry name" value="Env_Response_Regulators"/>
</dbReference>
<name>A0A517QLQ2_9PLAN</name>
<dbReference type="InterPro" id="IPR014710">
    <property type="entry name" value="RmlC-like_jellyroll"/>
</dbReference>
<reference evidence="2 3" key="1">
    <citation type="submission" date="2019-02" db="EMBL/GenBank/DDBJ databases">
        <title>Deep-cultivation of Planctomycetes and their phenomic and genomic characterization uncovers novel biology.</title>
        <authorList>
            <person name="Wiegand S."/>
            <person name="Jogler M."/>
            <person name="Boedeker C."/>
            <person name="Pinto D."/>
            <person name="Vollmers J."/>
            <person name="Rivas-Marin E."/>
            <person name="Kohn T."/>
            <person name="Peeters S.H."/>
            <person name="Heuer A."/>
            <person name="Rast P."/>
            <person name="Oberbeckmann S."/>
            <person name="Bunk B."/>
            <person name="Jeske O."/>
            <person name="Meyerdierks A."/>
            <person name="Storesund J.E."/>
            <person name="Kallscheuer N."/>
            <person name="Luecker S."/>
            <person name="Lage O.M."/>
            <person name="Pohl T."/>
            <person name="Merkel B.J."/>
            <person name="Hornburger P."/>
            <person name="Mueller R.-W."/>
            <person name="Bruemmer F."/>
            <person name="Labrenz M."/>
            <person name="Spormann A.M."/>
            <person name="Op den Camp H."/>
            <person name="Overmann J."/>
            <person name="Amann R."/>
            <person name="Jetten M.S.M."/>
            <person name="Mascher T."/>
            <person name="Medema M.H."/>
            <person name="Devos D.P."/>
            <person name="Kaster A.-K."/>
            <person name="Ovreas L."/>
            <person name="Rohde M."/>
            <person name="Galperin M.Y."/>
            <person name="Jogler C."/>
        </authorList>
    </citation>
    <scope>NUCLEOTIDE SEQUENCE [LARGE SCALE GENOMIC DNA]</scope>
    <source>
        <strain evidence="2 3">Mal48</strain>
    </source>
</reference>
<dbReference type="GO" id="GO:0003700">
    <property type="term" value="F:DNA-binding transcription factor activity"/>
    <property type="evidence" value="ECO:0007669"/>
    <property type="project" value="TreeGrafter"/>
</dbReference>
<dbReference type="AlphaFoldDB" id="A0A517QLQ2"/>
<dbReference type="OrthoDB" id="282820at2"/>
<dbReference type="GO" id="GO:0005829">
    <property type="term" value="C:cytosol"/>
    <property type="evidence" value="ECO:0007669"/>
    <property type="project" value="TreeGrafter"/>
</dbReference>
<gene>
    <name evidence="2" type="primary">crp_1</name>
    <name evidence="2" type="ORF">Mal48_17880</name>
</gene>
<keyword evidence="3" id="KW-1185">Reference proteome</keyword>
<feature type="domain" description="Cyclic nucleotide-binding" evidence="1">
    <location>
        <begin position="21"/>
        <end position="140"/>
    </location>
</feature>
<dbReference type="Pfam" id="PF00027">
    <property type="entry name" value="cNMP_binding"/>
    <property type="match status" value="1"/>
</dbReference>
<dbReference type="RefSeq" id="WP_145197871.1">
    <property type="nucleotide sequence ID" value="NZ_CP036267.1"/>
</dbReference>
<evidence type="ECO:0000313" key="2">
    <source>
        <dbReference type="EMBL" id="QDT32541.1"/>
    </source>
</evidence>
<dbReference type="Proteomes" id="UP000315724">
    <property type="component" value="Chromosome"/>
</dbReference>
<dbReference type="PROSITE" id="PS50042">
    <property type="entry name" value="CNMP_BINDING_3"/>
    <property type="match status" value="1"/>
</dbReference>
<dbReference type="SUPFAM" id="SSF51206">
    <property type="entry name" value="cAMP-binding domain-like"/>
    <property type="match status" value="1"/>
</dbReference>
<dbReference type="KEGG" id="tpol:Mal48_17880"/>
<evidence type="ECO:0000313" key="3">
    <source>
        <dbReference type="Proteomes" id="UP000315724"/>
    </source>
</evidence>
<dbReference type="InterPro" id="IPR000595">
    <property type="entry name" value="cNMP-bd_dom"/>
</dbReference>
<protein>
    <submittedName>
        <fullName evidence="2">cAMP receptor protein</fullName>
    </submittedName>
</protein>
<proteinExistence type="predicted"/>
<dbReference type="InterPro" id="IPR018490">
    <property type="entry name" value="cNMP-bd_dom_sf"/>
</dbReference>
<dbReference type="PANTHER" id="PTHR24567">
    <property type="entry name" value="CRP FAMILY TRANSCRIPTIONAL REGULATORY PROTEIN"/>
    <property type="match status" value="1"/>
</dbReference>
<organism evidence="2 3">
    <name type="scientific">Thalassoglobus polymorphus</name>
    <dbReference type="NCBI Taxonomy" id="2527994"/>
    <lineage>
        <taxon>Bacteria</taxon>
        <taxon>Pseudomonadati</taxon>
        <taxon>Planctomycetota</taxon>
        <taxon>Planctomycetia</taxon>
        <taxon>Planctomycetales</taxon>
        <taxon>Planctomycetaceae</taxon>
        <taxon>Thalassoglobus</taxon>
    </lineage>
</organism>
<evidence type="ECO:0000259" key="1">
    <source>
        <dbReference type="PROSITE" id="PS50042"/>
    </source>
</evidence>
<dbReference type="PANTHER" id="PTHR24567:SF74">
    <property type="entry name" value="HTH-TYPE TRANSCRIPTIONAL REGULATOR ARCR"/>
    <property type="match status" value="1"/>
</dbReference>
<dbReference type="CDD" id="cd00038">
    <property type="entry name" value="CAP_ED"/>
    <property type="match status" value="1"/>
</dbReference>
<sequence>MSPEAKKHIQQFHKEIRSSRILDNLTLGEIERMGDHVRFDDFIKGADILSEGNTYQGLWLILDGTCKVIKRCGDQENVLATLEPGTVFGEMSFFECVPHSASVRAETNVKTLCLTREEFEALRTSCGTVNEKIAINLVKLISERLRRMDGWTCELIETDGSTQQHQEWHDFRARLYSDIFD</sequence>
<dbReference type="SMART" id="SM00100">
    <property type="entry name" value="cNMP"/>
    <property type="match status" value="1"/>
</dbReference>
<accession>A0A517QLQ2</accession>
<dbReference type="EMBL" id="CP036267">
    <property type="protein sequence ID" value="QDT32541.1"/>
    <property type="molecule type" value="Genomic_DNA"/>
</dbReference>